<feature type="domain" description="Beta-hexosaminidase bacterial type N-terminal" evidence="7">
    <location>
        <begin position="11"/>
        <end position="143"/>
    </location>
</feature>
<sequence>MDDARTQAGLPAVIPVPAEIEAIVGTDVTLGDDAVIAADPNAVGVGEYLAGLLRPATGLALPVVVLDAAAPAGPGIALRLTALPGGDEAYGISTDGRTVTITAAAAEGLFRGVQTLRQLLPVTIEGRERVAGPWTVPGVRVSDRPRFAYRGVMLDVARHFFAVADVERYIDQAALYKVNHLHLHLTDDQGWRLEIATWPRLTAYGAGTEVGGGPGGFYTRDDYRRIVGYAAERFITVVPEIDLPGHTNAALAAYPELTRDGVAVPRYTGIEVGFSSLVADNPRTYRFLDDVFGEVAALTPGPYLHLGGDEAKNTTREEYDQILVRAQQMVRAHGKTPIGWHEAAEGPLDPSTVVQFWGTTRDAPEVVAAAGRGNRVIMSPANLTYLDMQYAPGDRLGLHWAGYIEVDDAYGWDPGDYLPGVADEHVLGVESPLWTETAATAADLDELAFPRLPVIAEVGWSPRTARDWSSMRDRLTAHAARWDALGIAYYRSPRVDWPVASGAGAPPA</sequence>
<reference evidence="8 9" key="1">
    <citation type="journal article" date="2019" name="Int. J. Syst. Evol. Microbiol.">
        <title>The Global Catalogue of Microorganisms (GCM) 10K type strain sequencing project: providing services to taxonomists for standard genome sequencing and annotation.</title>
        <authorList>
            <consortium name="The Broad Institute Genomics Platform"/>
            <consortium name="The Broad Institute Genome Sequencing Center for Infectious Disease"/>
            <person name="Wu L."/>
            <person name="Ma J."/>
        </authorList>
    </citation>
    <scope>NUCLEOTIDE SEQUENCE [LARGE SCALE GENOMIC DNA]</scope>
    <source>
        <strain evidence="8 9">JCM 13250</strain>
    </source>
</reference>
<dbReference type="Proteomes" id="UP001500218">
    <property type="component" value="Unassembled WGS sequence"/>
</dbReference>
<dbReference type="EC" id="3.2.1.52" evidence="3"/>
<comment type="caution">
    <text evidence="8">The sequence shown here is derived from an EMBL/GenBank/DDBJ whole genome shotgun (WGS) entry which is preliminary data.</text>
</comment>
<keyword evidence="5" id="KW-0326">Glycosidase</keyword>
<dbReference type="InterPro" id="IPR029018">
    <property type="entry name" value="Hex-like_dom2"/>
</dbReference>
<comment type="catalytic activity">
    <reaction evidence="1">
        <text>Hydrolysis of terminal non-reducing N-acetyl-D-hexosamine residues in N-acetyl-beta-D-hexosaminides.</text>
        <dbReference type="EC" id="3.2.1.52"/>
    </reaction>
</comment>
<keyword evidence="4" id="KW-0378">Hydrolase</keyword>
<keyword evidence="9" id="KW-1185">Reference proteome</keyword>
<feature type="domain" description="Glycoside hydrolase family 20 catalytic" evidence="6">
    <location>
        <begin position="147"/>
        <end position="462"/>
    </location>
</feature>
<dbReference type="PRINTS" id="PR00738">
    <property type="entry name" value="GLHYDRLASE20"/>
</dbReference>
<evidence type="ECO:0000259" key="6">
    <source>
        <dbReference type="Pfam" id="PF00728"/>
    </source>
</evidence>
<dbReference type="Gene3D" id="3.30.379.10">
    <property type="entry name" value="Chitobiase/beta-hexosaminidase domain 2-like"/>
    <property type="match status" value="1"/>
</dbReference>
<protein>
    <recommendedName>
        <fullName evidence="3">beta-N-acetylhexosaminidase</fullName>
        <ecNumber evidence="3">3.2.1.52</ecNumber>
    </recommendedName>
</protein>
<dbReference type="CDD" id="cd06568">
    <property type="entry name" value="GH20_SpHex_like"/>
    <property type="match status" value="1"/>
</dbReference>
<dbReference type="PANTHER" id="PTHR22600">
    <property type="entry name" value="BETA-HEXOSAMINIDASE"/>
    <property type="match status" value="1"/>
</dbReference>
<gene>
    <name evidence="8" type="ORF">GCM10009682_12200</name>
</gene>
<dbReference type="InterPro" id="IPR015882">
    <property type="entry name" value="HEX_bac_N"/>
</dbReference>
<comment type="similarity">
    <text evidence="2">Belongs to the glycosyl hydrolase 20 family.</text>
</comment>
<organism evidence="8 9">
    <name type="scientific">Luedemannella flava</name>
    <dbReference type="NCBI Taxonomy" id="349316"/>
    <lineage>
        <taxon>Bacteria</taxon>
        <taxon>Bacillati</taxon>
        <taxon>Actinomycetota</taxon>
        <taxon>Actinomycetes</taxon>
        <taxon>Micromonosporales</taxon>
        <taxon>Micromonosporaceae</taxon>
        <taxon>Luedemannella</taxon>
    </lineage>
</organism>
<dbReference type="Pfam" id="PF02838">
    <property type="entry name" value="Glyco_hydro_20b"/>
    <property type="match status" value="1"/>
</dbReference>
<dbReference type="SUPFAM" id="SSF55545">
    <property type="entry name" value="beta-N-acetylhexosaminidase-like domain"/>
    <property type="match status" value="1"/>
</dbReference>
<evidence type="ECO:0000313" key="8">
    <source>
        <dbReference type="EMBL" id="GAA1791757.1"/>
    </source>
</evidence>
<dbReference type="EMBL" id="BAAALT010000029">
    <property type="protein sequence ID" value="GAA1791757.1"/>
    <property type="molecule type" value="Genomic_DNA"/>
</dbReference>
<dbReference type="Pfam" id="PF00728">
    <property type="entry name" value="Glyco_hydro_20"/>
    <property type="match status" value="1"/>
</dbReference>
<evidence type="ECO:0000313" key="9">
    <source>
        <dbReference type="Proteomes" id="UP001500218"/>
    </source>
</evidence>
<dbReference type="InterPro" id="IPR025705">
    <property type="entry name" value="Beta_hexosaminidase_sua/sub"/>
</dbReference>
<dbReference type="InterPro" id="IPR015883">
    <property type="entry name" value="Glyco_hydro_20_cat"/>
</dbReference>
<dbReference type="RefSeq" id="WP_344127136.1">
    <property type="nucleotide sequence ID" value="NZ_BAAALT010000029.1"/>
</dbReference>
<evidence type="ECO:0000256" key="3">
    <source>
        <dbReference type="ARBA" id="ARBA00012663"/>
    </source>
</evidence>
<proteinExistence type="inferred from homology"/>
<dbReference type="SUPFAM" id="SSF51445">
    <property type="entry name" value="(Trans)glycosidases"/>
    <property type="match status" value="1"/>
</dbReference>
<accession>A0ABN2LNA0</accession>
<evidence type="ECO:0000256" key="1">
    <source>
        <dbReference type="ARBA" id="ARBA00001231"/>
    </source>
</evidence>
<dbReference type="Gene3D" id="3.20.20.80">
    <property type="entry name" value="Glycosidases"/>
    <property type="match status" value="1"/>
</dbReference>
<name>A0ABN2LNA0_9ACTN</name>
<evidence type="ECO:0000256" key="2">
    <source>
        <dbReference type="ARBA" id="ARBA00006285"/>
    </source>
</evidence>
<dbReference type="PANTHER" id="PTHR22600:SF57">
    <property type="entry name" value="BETA-N-ACETYLHEXOSAMINIDASE"/>
    <property type="match status" value="1"/>
</dbReference>
<evidence type="ECO:0000256" key="4">
    <source>
        <dbReference type="ARBA" id="ARBA00022801"/>
    </source>
</evidence>
<evidence type="ECO:0000259" key="7">
    <source>
        <dbReference type="Pfam" id="PF02838"/>
    </source>
</evidence>
<dbReference type="InterPro" id="IPR017853">
    <property type="entry name" value="GH"/>
</dbReference>
<evidence type="ECO:0000256" key="5">
    <source>
        <dbReference type="ARBA" id="ARBA00023295"/>
    </source>
</evidence>